<accession>A0AAW0DT76</accession>
<evidence type="ECO:0000313" key="2">
    <source>
        <dbReference type="EMBL" id="KAK7053782.1"/>
    </source>
</evidence>
<gene>
    <name evidence="2" type="ORF">R3P38DRAFT_1466981</name>
</gene>
<feature type="compositionally biased region" description="Basic residues" evidence="1">
    <location>
        <begin position="597"/>
        <end position="610"/>
    </location>
</feature>
<proteinExistence type="predicted"/>
<feature type="compositionally biased region" description="Low complexity" evidence="1">
    <location>
        <begin position="611"/>
        <end position="624"/>
    </location>
</feature>
<feature type="region of interest" description="Disordered" evidence="1">
    <location>
        <begin position="597"/>
        <end position="659"/>
    </location>
</feature>
<sequence length="659" mass="74588">MKPHSQNSHSANFMKLYNSLPPEARQSLVEKKLAPLLDVVNKERSRKVIKCVNRLQTKYSGMPTLDLKGKKKELYGLLDELARDSKRAVVRERSNRDEILGEIVDSMLGWLNDVWTVVYEYNVHFEEAHSCLLFITEVLTTLSSIPGMGGHCKCTINYLSFNLAIRRKGKVIKRFNLSGPPNIDRALLWIWRELFVCMLATDNHTEKIPSMLSDIEETLGWQSLERLLYGGYRVRSPYLDDEDDDGDEEEEDDENEFLDDMDDECLEDDEDVDDEEGGWRCRCRLHANHWSPNINNQRIQLRDLIYQHLLVLFELTPSHKLFMSIMSVSPDPQETESRLFKSVSMIAGTSADSLVAALDIHGSEGHAREVMTLLDEHAYLLRPRDARVLQTAVSVLSEIPSFHPRAIQIAEKEILDAAAAVQAAARVAFHRVEEKIHVEGLTEILKLRSDNPQRRSRINSWVDSVVTPTSGASHPMAFAAMIMGFPLGAAMEDGDEMDMLNFLDTDPRDPDFDDLRDEFRPKLRERFDEWTSTVNTIKGGNVLLGKLYYKIVEQMPYLKSTDLVEEMINRLGDRPSKTHLADGLDSLLSFCKTQRKKLNARAEKRRKTQTTKKSAGTSTSSASTPAPPPPPLPHSFGFSFLAPSTPHTPPAPGGIDDVD</sequence>
<dbReference type="AlphaFoldDB" id="A0AAW0DT76"/>
<comment type="caution">
    <text evidence="2">The sequence shown here is derived from an EMBL/GenBank/DDBJ whole genome shotgun (WGS) entry which is preliminary data.</text>
</comment>
<organism evidence="2 3">
    <name type="scientific">Favolaschia claudopus</name>
    <dbReference type="NCBI Taxonomy" id="2862362"/>
    <lineage>
        <taxon>Eukaryota</taxon>
        <taxon>Fungi</taxon>
        <taxon>Dikarya</taxon>
        <taxon>Basidiomycota</taxon>
        <taxon>Agaricomycotina</taxon>
        <taxon>Agaricomycetes</taxon>
        <taxon>Agaricomycetidae</taxon>
        <taxon>Agaricales</taxon>
        <taxon>Marasmiineae</taxon>
        <taxon>Mycenaceae</taxon>
        <taxon>Favolaschia</taxon>
    </lineage>
</organism>
<reference evidence="2 3" key="1">
    <citation type="journal article" date="2024" name="J Genomics">
        <title>Draft genome sequencing and assembly of Favolaschia claudopus CIRM-BRFM 2984 isolated from oak limbs.</title>
        <authorList>
            <person name="Navarro D."/>
            <person name="Drula E."/>
            <person name="Chaduli D."/>
            <person name="Cazenave R."/>
            <person name="Ahrendt S."/>
            <person name="Wang J."/>
            <person name="Lipzen A."/>
            <person name="Daum C."/>
            <person name="Barry K."/>
            <person name="Grigoriev I.V."/>
            <person name="Favel A."/>
            <person name="Rosso M.N."/>
            <person name="Martin F."/>
        </authorList>
    </citation>
    <scope>NUCLEOTIDE SEQUENCE [LARGE SCALE GENOMIC DNA]</scope>
    <source>
        <strain evidence="2 3">CIRM-BRFM 2984</strain>
    </source>
</reference>
<name>A0AAW0DT76_9AGAR</name>
<dbReference type="EMBL" id="JAWWNJ010000006">
    <property type="protein sequence ID" value="KAK7053782.1"/>
    <property type="molecule type" value="Genomic_DNA"/>
</dbReference>
<keyword evidence="3" id="KW-1185">Reference proteome</keyword>
<evidence type="ECO:0000256" key="1">
    <source>
        <dbReference type="SAM" id="MobiDB-lite"/>
    </source>
</evidence>
<feature type="compositionally biased region" description="Acidic residues" evidence="1">
    <location>
        <begin position="239"/>
        <end position="261"/>
    </location>
</feature>
<dbReference type="Proteomes" id="UP001362999">
    <property type="component" value="Unassembled WGS sequence"/>
</dbReference>
<protein>
    <submittedName>
        <fullName evidence="2">Uncharacterized protein</fullName>
    </submittedName>
</protein>
<feature type="region of interest" description="Disordered" evidence="1">
    <location>
        <begin position="238"/>
        <end position="261"/>
    </location>
</feature>
<evidence type="ECO:0000313" key="3">
    <source>
        <dbReference type="Proteomes" id="UP001362999"/>
    </source>
</evidence>